<dbReference type="SUPFAM" id="SSF54534">
    <property type="entry name" value="FKBP-like"/>
    <property type="match status" value="1"/>
</dbReference>
<evidence type="ECO:0000259" key="8">
    <source>
        <dbReference type="PROSITE" id="PS50059"/>
    </source>
</evidence>
<dbReference type="Gene3D" id="2.40.10.330">
    <property type="match status" value="1"/>
</dbReference>
<evidence type="ECO:0000256" key="2">
    <source>
        <dbReference type="ARBA" id="ARBA00006577"/>
    </source>
</evidence>
<evidence type="ECO:0000313" key="9">
    <source>
        <dbReference type="EMBL" id="MCL9817323.1"/>
    </source>
</evidence>
<evidence type="ECO:0000256" key="4">
    <source>
        <dbReference type="ARBA" id="ARBA00023110"/>
    </source>
</evidence>
<reference evidence="9" key="1">
    <citation type="journal article" date="2022" name="Syst. Appl. Microbiol.">
        <title>Natronocalculus amylovorans gen. nov., sp. nov., and Natranaeroarchaeum aerophilus sp. nov., dominant culturable amylolytic natronoarchaea from hypersaline soda lakes in southwestern Siberia.</title>
        <authorList>
            <person name="Sorokin D.Y."/>
            <person name="Elcheninov A.G."/>
            <person name="Khizhniak T.V."/>
            <person name="Koenen M."/>
            <person name="Bale N.J."/>
            <person name="Damste J.S.S."/>
            <person name="Kublanov I.V."/>
        </authorList>
    </citation>
    <scope>NUCLEOTIDE SEQUENCE</scope>
    <source>
        <strain evidence="9">AArc-St2</strain>
    </source>
</reference>
<dbReference type="RefSeq" id="WP_250584371.1">
    <property type="nucleotide sequence ID" value="NZ_JAKRVX010000003.1"/>
</dbReference>
<keyword evidence="4 6" id="KW-0697">Rotamase</keyword>
<dbReference type="EMBL" id="JAKRVX010000003">
    <property type="protein sequence ID" value="MCL9817323.1"/>
    <property type="molecule type" value="Genomic_DNA"/>
</dbReference>
<reference evidence="9" key="2">
    <citation type="submission" date="2022-02" db="EMBL/GenBank/DDBJ databases">
        <authorList>
            <person name="Elcheninov A.G."/>
            <person name="Sorokin D.Y."/>
            <person name="Kublanov I.V."/>
        </authorList>
    </citation>
    <scope>NUCLEOTIDE SEQUENCE</scope>
    <source>
        <strain evidence="9">AArc-St2</strain>
    </source>
</reference>
<accession>A0AAE3FYF3</accession>
<feature type="compositionally biased region" description="Acidic residues" evidence="7">
    <location>
        <begin position="211"/>
        <end position="234"/>
    </location>
</feature>
<evidence type="ECO:0000256" key="7">
    <source>
        <dbReference type="SAM" id="MobiDB-lite"/>
    </source>
</evidence>
<feature type="region of interest" description="Disordered" evidence="7">
    <location>
        <begin position="1"/>
        <end position="36"/>
    </location>
</feature>
<gene>
    <name evidence="9" type="ORF">AArcSt2_10255</name>
</gene>
<evidence type="ECO:0000256" key="6">
    <source>
        <dbReference type="PROSITE-ProRule" id="PRU00277"/>
    </source>
</evidence>
<sequence length="329" mass="35565">MSDEQQAEAAEDAAESADDVEAEETEQEATDGFENGDFVKVAYTVRTADDDTVVDTTDKSVAEEAGIDNDNYDFSPRTIIIGEGHVFQAVDDALVGGAVGDSGTVEIPAAEAFGEYDDDEVRTVSAEKIGEDDRYPGAQVQIDGQQGHIQTIIGGRARVDFNHPLAGEDLEYEYEVVAEVDDREEQAAGLLGMYLQNAPTVWIQTDEVEEEVVVESDDDDDEDEDEDADAEPETETQTVEKETLYIEATPQLTMNQQWMFSKQQIAQDVMGKLDLDRVIVQETIDGAGPMGMGMGGLGGLGGAGGEDIEAALEDIDIDADELADELDEE</sequence>
<comment type="catalytic activity">
    <reaction evidence="1 6">
        <text>[protein]-peptidylproline (omega=180) = [protein]-peptidylproline (omega=0)</text>
        <dbReference type="Rhea" id="RHEA:16237"/>
        <dbReference type="Rhea" id="RHEA-COMP:10747"/>
        <dbReference type="Rhea" id="RHEA-COMP:10748"/>
        <dbReference type="ChEBI" id="CHEBI:83833"/>
        <dbReference type="ChEBI" id="CHEBI:83834"/>
        <dbReference type="EC" id="5.2.1.8"/>
    </reaction>
</comment>
<feature type="domain" description="PPIase FKBP-type" evidence="8">
    <location>
        <begin position="36"/>
        <end position="115"/>
    </location>
</feature>
<organism evidence="9 10">
    <name type="scientific">Natronocalculus amylovorans</name>
    <dbReference type="NCBI Taxonomy" id="2917812"/>
    <lineage>
        <taxon>Archaea</taxon>
        <taxon>Methanobacteriati</taxon>
        <taxon>Methanobacteriota</taxon>
        <taxon>Stenosarchaea group</taxon>
        <taxon>Halobacteria</taxon>
        <taxon>Halobacteriales</taxon>
        <taxon>Haloferacaceae</taxon>
        <taxon>Natronocalculus</taxon>
    </lineage>
</organism>
<dbReference type="Pfam" id="PF22199">
    <property type="entry name" value="FKBP26_IF"/>
    <property type="match status" value="1"/>
</dbReference>
<comment type="caution">
    <text evidence="9">The sequence shown here is derived from an EMBL/GenBank/DDBJ whole genome shotgun (WGS) entry which is preliminary data.</text>
</comment>
<dbReference type="InterPro" id="IPR001179">
    <property type="entry name" value="PPIase_FKBP_dom"/>
</dbReference>
<evidence type="ECO:0000256" key="5">
    <source>
        <dbReference type="ARBA" id="ARBA00023235"/>
    </source>
</evidence>
<dbReference type="InterPro" id="IPR048261">
    <property type="entry name" value="SlpA/SlyD-like_ins_sf"/>
</dbReference>
<feature type="compositionally biased region" description="Acidic residues" evidence="7">
    <location>
        <begin position="1"/>
        <end position="31"/>
    </location>
</feature>
<evidence type="ECO:0000256" key="3">
    <source>
        <dbReference type="ARBA" id="ARBA00013194"/>
    </source>
</evidence>
<dbReference type="AlphaFoldDB" id="A0AAE3FYF3"/>
<keyword evidence="5 6" id="KW-0413">Isomerase</keyword>
<dbReference type="Pfam" id="PF00254">
    <property type="entry name" value="FKBP_C"/>
    <property type="match status" value="1"/>
</dbReference>
<keyword evidence="10" id="KW-1185">Reference proteome</keyword>
<proteinExistence type="inferred from homology"/>
<name>A0AAE3FYF3_9EURY</name>
<dbReference type="Proteomes" id="UP001203207">
    <property type="component" value="Unassembled WGS sequence"/>
</dbReference>
<dbReference type="InterPro" id="IPR054016">
    <property type="entry name" value="FKBP26_IF"/>
</dbReference>
<dbReference type="PROSITE" id="PS50059">
    <property type="entry name" value="FKBP_PPIASE"/>
    <property type="match status" value="1"/>
</dbReference>
<protein>
    <recommendedName>
        <fullName evidence="3 6">peptidylprolyl isomerase</fullName>
        <ecNumber evidence="3 6">5.2.1.8</ecNumber>
    </recommendedName>
</protein>
<dbReference type="Gene3D" id="3.10.50.40">
    <property type="match status" value="1"/>
</dbReference>
<dbReference type="PANTHER" id="PTHR47861:SF2">
    <property type="entry name" value="LONG-TYPE PEPTIDYL-PROLYL CIS-TRANS ISOMERASE"/>
    <property type="match status" value="1"/>
</dbReference>
<evidence type="ECO:0000313" key="10">
    <source>
        <dbReference type="Proteomes" id="UP001203207"/>
    </source>
</evidence>
<dbReference type="PANTHER" id="PTHR47861">
    <property type="entry name" value="FKBP-TYPE PEPTIDYL-PROLYL CIS-TRANS ISOMERASE SLYD"/>
    <property type="match status" value="1"/>
</dbReference>
<evidence type="ECO:0000256" key="1">
    <source>
        <dbReference type="ARBA" id="ARBA00000971"/>
    </source>
</evidence>
<dbReference type="EC" id="5.2.1.8" evidence="3 6"/>
<feature type="region of interest" description="Disordered" evidence="7">
    <location>
        <begin position="211"/>
        <end position="239"/>
    </location>
</feature>
<comment type="similarity">
    <text evidence="2">Belongs to the FKBP-type PPIase family.</text>
</comment>
<dbReference type="GO" id="GO:0003755">
    <property type="term" value="F:peptidyl-prolyl cis-trans isomerase activity"/>
    <property type="evidence" value="ECO:0007669"/>
    <property type="project" value="UniProtKB-KW"/>
</dbReference>
<dbReference type="InterPro" id="IPR046357">
    <property type="entry name" value="PPIase_dom_sf"/>
</dbReference>